<sequence length="624" mass="70527">MGKIQELDRQLANKIAAGEVVERPASVVKELVENAIDAGATEITVKVKEAGLVSIGVTDNGSGILEEDIPLAFGRHATSKIHNNHDLFHIRTLGFRGEALASITSVSRVTLKTCADNAVGHLVKIENSDMIEKTLTRAKKGTEVLVEDLFYNTPARLKYVKSLHTELGKITDIMNRFAMSHTHIRFKLESDDKVLLQTTGSGRLNEVMAQVYGMTIARDLIAINGQTGDYEVTGEIARPEHTRANRHYMSLFINGRYIKNFVLTKAILEGYHTLLPIGRYPVVAIDIKMDPGLVDVNVHPTKQEVRLSKEPELMELITRLIKEALLGQSLIPEITVPKKNKVLEKFEQQRFIYEQTSPVQSEDKPVVQEEKPHFPENIASPDVSQDEAQTRPFTVHEEMAVKDEKPVKREAADNETPAVSEPPAEPVNVPVRKLPMMEVVGQVHGTYIIAQNEEGMFMIDQHAAQERIKYEYFRERIGLVEQQVQPLLVPITLSFTRDEALRIEKHRDELAGVGLELESFGGSDYLVQAVPTWFPSHAEETIKDIIEYCLTHQSINLNKFREDTAIMMSCKKSIKANHYLRQEDMARLLEELAYTSEPYTCPHGRPITIKYSTYELEKIFKRVM</sequence>
<dbReference type="EMBL" id="SCWA01000015">
    <property type="protein sequence ID" value="TDL95335.1"/>
    <property type="molecule type" value="Genomic_DNA"/>
</dbReference>
<dbReference type="Gene3D" id="3.30.1370.100">
    <property type="entry name" value="MutL, C-terminal domain, regulatory subdomain"/>
    <property type="match status" value="1"/>
</dbReference>
<evidence type="ECO:0000313" key="9">
    <source>
        <dbReference type="Proteomes" id="UP000295310"/>
    </source>
</evidence>
<keyword evidence="8" id="KW-0540">Nuclease</keyword>
<dbReference type="InterPro" id="IPR042121">
    <property type="entry name" value="MutL_C_regsub"/>
</dbReference>
<dbReference type="SUPFAM" id="SSF55874">
    <property type="entry name" value="ATPase domain of HSP90 chaperone/DNA topoisomerase II/histidine kinase"/>
    <property type="match status" value="1"/>
</dbReference>
<evidence type="ECO:0000256" key="1">
    <source>
        <dbReference type="ARBA" id="ARBA00006082"/>
    </source>
</evidence>
<dbReference type="InterPro" id="IPR036890">
    <property type="entry name" value="HATPase_C_sf"/>
</dbReference>
<feature type="domain" description="DNA mismatch repair protein S5" evidence="7">
    <location>
        <begin position="208"/>
        <end position="326"/>
    </location>
</feature>
<name>A0A4R6BBX2_9STAP</name>
<dbReference type="CDD" id="cd00782">
    <property type="entry name" value="MutL_Trans"/>
    <property type="match status" value="1"/>
</dbReference>
<dbReference type="GO" id="GO:0005524">
    <property type="term" value="F:ATP binding"/>
    <property type="evidence" value="ECO:0007669"/>
    <property type="project" value="InterPro"/>
</dbReference>
<accession>A0A4R6BBX2</accession>
<dbReference type="Pfam" id="PF08676">
    <property type="entry name" value="MutL_C"/>
    <property type="match status" value="1"/>
</dbReference>
<feature type="domain" description="MutL C-terminal dimerisation" evidence="6">
    <location>
        <begin position="439"/>
        <end position="580"/>
    </location>
</feature>
<dbReference type="CDD" id="cd16926">
    <property type="entry name" value="HATPase_MutL-MLH-PMS-like"/>
    <property type="match status" value="1"/>
</dbReference>
<dbReference type="Gene3D" id="3.30.1540.20">
    <property type="entry name" value="MutL, C-terminal domain, dimerisation subdomain"/>
    <property type="match status" value="1"/>
</dbReference>
<dbReference type="GO" id="GO:0006298">
    <property type="term" value="P:mismatch repair"/>
    <property type="evidence" value="ECO:0007669"/>
    <property type="project" value="UniProtKB-UniRule"/>
</dbReference>
<dbReference type="RefSeq" id="WP_133432433.1">
    <property type="nucleotide sequence ID" value="NZ_SCWA01000015.1"/>
</dbReference>
<dbReference type="GO" id="GO:0004519">
    <property type="term" value="F:endonuclease activity"/>
    <property type="evidence" value="ECO:0007669"/>
    <property type="project" value="UniProtKB-KW"/>
</dbReference>
<proteinExistence type="inferred from homology"/>
<evidence type="ECO:0000259" key="7">
    <source>
        <dbReference type="SMART" id="SM01340"/>
    </source>
</evidence>
<dbReference type="HAMAP" id="MF_00149">
    <property type="entry name" value="DNA_mis_repair"/>
    <property type="match status" value="1"/>
</dbReference>
<dbReference type="OrthoDB" id="9763467at2"/>
<dbReference type="SMART" id="SM01340">
    <property type="entry name" value="DNA_mis_repair"/>
    <property type="match status" value="1"/>
</dbReference>
<evidence type="ECO:0000256" key="4">
    <source>
        <dbReference type="HAMAP-Rule" id="MF_00149"/>
    </source>
</evidence>
<dbReference type="NCBIfam" id="NF000950">
    <property type="entry name" value="PRK00095.1-3"/>
    <property type="match status" value="1"/>
</dbReference>
<evidence type="ECO:0000256" key="2">
    <source>
        <dbReference type="ARBA" id="ARBA00022763"/>
    </source>
</evidence>
<reference evidence="8 9" key="1">
    <citation type="submission" date="2019-01" db="EMBL/GenBank/DDBJ databases">
        <title>Draft genome sequences of the type strains of six Macrococcus species.</title>
        <authorList>
            <person name="Mazhar S."/>
            <person name="Altermann E."/>
            <person name="Hill C."/>
            <person name="Mcauliffe O."/>
        </authorList>
    </citation>
    <scope>NUCLEOTIDE SEQUENCE [LARGE SCALE GENOMIC DNA]</scope>
    <source>
        <strain evidence="8 9">CCM4811</strain>
    </source>
</reference>
<dbReference type="InterPro" id="IPR038973">
    <property type="entry name" value="MutL/Mlh/Pms-like"/>
</dbReference>
<keyword evidence="9" id="KW-1185">Reference proteome</keyword>
<dbReference type="InterPro" id="IPR013507">
    <property type="entry name" value="DNA_mismatch_S5_2-like"/>
</dbReference>
<dbReference type="AlphaFoldDB" id="A0A4R6BBX2"/>
<feature type="compositionally biased region" description="Basic and acidic residues" evidence="5">
    <location>
        <begin position="394"/>
        <end position="412"/>
    </location>
</feature>
<organism evidence="8 9">
    <name type="scientific">Macrococcus brunensis</name>
    <dbReference type="NCBI Taxonomy" id="198483"/>
    <lineage>
        <taxon>Bacteria</taxon>
        <taxon>Bacillati</taxon>
        <taxon>Bacillota</taxon>
        <taxon>Bacilli</taxon>
        <taxon>Bacillales</taxon>
        <taxon>Staphylococcaceae</taxon>
        <taxon>Macrococcus</taxon>
    </lineage>
</organism>
<evidence type="ECO:0000313" key="8">
    <source>
        <dbReference type="EMBL" id="TDL95335.1"/>
    </source>
</evidence>
<dbReference type="InterPro" id="IPR014721">
    <property type="entry name" value="Ribsml_uS5_D2-typ_fold_subgr"/>
</dbReference>
<evidence type="ECO:0000256" key="5">
    <source>
        <dbReference type="SAM" id="MobiDB-lite"/>
    </source>
</evidence>
<dbReference type="PANTHER" id="PTHR10073">
    <property type="entry name" value="DNA MISMATCH REPAIR PROTEIN MLH, PMS, MUTL"/>
    <property type="match status" value="1"/>
</dbReference>
<dbReference type="NCBIfam" id="TIGR00585">
    <property type="entry name" value="mutl"/>
    <property type="match status" value="1"/>
</dbReference>
<evidence type="ECO:0000259" key="6">
    <source>
        <dbReference type="SMART" id="SM00853"/>
    </source>
</evidence>
<comment type="similarity">
    <text evidence="1 4">Belongs to the DNA mismatch repair MutL/HexB family.</text>
</comment>
<feature type="region of interest" description="Disordered" evidence="5">
    <location>
        <begin position="357"/>
        <end position="426"/>
    </location>
</feature>
<dbReference type="InterPro" id="IPR042120">
    <property type="entry name" value="MutL_C_dimsub"/>
</dbReference>
<dbReference type="InterPro" id="IPR020667">
    <property type="entry name" value="DNA_mismatch_repair_MutL"/>
</dbReference>
<gene>
    <name evidence="4 8" type="primary">mutL</name>
    <name evidence="8" type="ORF">ERX27_08610</name>
</gene>
<comment type="caution">
    <text evidence="8">The sequence shown here is derived from an EMBL/GenBank/DDBJ whole genome shotgun (WGS) entry which is preliminary data.</text>
</comment>
<dbReference type="GO" id="GO:0030983">
    <property type="term" value="F:mismatched DNA binding"/>
    <property type="evidence" value="ECO:0007669"/>
    <property type="project" value="InterPro"/>
</dbReference>
<keyword evidence="8" id="KW-0255">Endonuclease</keyword>
<dbReference type="GO" id="GO:0016887">
    <property type="term" value="F:ATP hydrolysis activity"/>
    <property type="evidence" value="ECO:0007669"/>
    <property type="project" value="InterPro"/>
</dbReference>
<keyword evidence="3 4" id="KW-0234">DNA repair</keyword>
<dbReference type="SUPFAM" id="SSF118116">
    <property type="entry name" value="DNA mismatch repair protein MutL"/>
    <property type="match status" value="1"/>
</dbReference>
<dbReference type="InterPro" id="IPR014790">
    <property type="entry name" value="MutL_C"/>
</dbReference>
<dbReference type="PANTHER" id="PTHR10073:SF12">
    <property type="entry name" value="DNA MISMATCH REPAIR PROTEIN MLH1"/>
    <property type="match status" value="1"/>
</dbReference>
<keyword evidence="8" id="KW-0378">Hydrolase</keyword>
<dbReference type="Pfam" id="PF13589">
    <property type="entry name" value="HATPase_c_3"/>
    <property type="match status" value="1"/>
</dbReference>
<protein>
    <recommendedName>
        <fullName evidence="4">DNA mismatch repair protein MutL</fullName>
    </recommendedName>
</protein>
<feature type="compositionally biased region" description="Basic and acidic residues" evidence="5">
    <location>
        <begin position="361"/>
        <end position="374"/>
    </location>
</feature>
<dbReference type="FunFam" id="3.30.565.10:FF:000003">
    <property type="entry name" value="DNA mismatch repair endonuclease MutL"/>
    <property type="match status" value="1"/>
</dbReference>
<dbReference type="InterPro" id="IPR014762">
    <property type="entry name" value="DNA_mismatch_repair_CS"/>
</dbReference>
<dbReference type="InterPro" id="IPR037198">
    <property type="entry name" value="MutL_C_sf"/>
</dbReference>
<dbReference type="PROSITE" id="PS00058">
    <property type="entry name" value="DNA_MISMATCH_REPAIR_1"/>
    <property type="match status" value="1"/>
</dbReference>
<keyword evidence="2 4" id="KW-0227">DNA damage</keyword>
<dbReference type="Pfam" id="PF01119">
    <property type="entry name" value="DNA_mis_repair"/>
    <property type="match status" value="1"/>
</dbReference>
<comment type="function">
    <text evidence="4">This protein is involved in the repair of mismatches in DNA. It is required for dam-dependent methyl-directed DNA mismatch repair. May act as a 'molecular matchmaker', a protein that promotes the formation of a stable complex between two or more DNA-binding proteins in an ATP-dependent manner without itself being part of a final effector complex.</text>
</comment>
<dbReference type="SMART" id="SM00853">
    <property type="entry name" value="MutL_C"/>
    <property type="match status" value="1"/>
</dbReference>
<dbReference type="GO" id="GO:0032300">
    <property type="term" value="C:mismatch repair complex"/>
    <property type="evidence" value="ECO:0007669"/>
    <property type="project" value="InterPro"/>
</dbReference>
<dbReference type="Proteomes" id="UP000295310">
    <property type="component" value="Unassembled WGS sequence"/>
</dbReference>
<evidence type="ECO:0000256" key="3">
    <source>
        <dbReference type="ARBA" id="ARBA00023204"/>
    </source>
</evidence>
<dbReference type="InterPro" id="IPR020568">
    <property type="entry name" value="Ribosomal_Su5_D2-typ_SF"/>
</dbReference>
<dbReference type="Gene3D" id="3.30.565.10">
    <property type="entry name" value="Histidine kinase-like ATPase, C-terminal domain"/>
    <property type="match status" value="1"/>
</dbReference>
<dbReference type="InterPro" id="IPR002099">
    <property type="entry name" value="MutL/Mlh/PMS"/>
</dbReference>
<dbReference type="SUPFAM" id="SSF54211">
    <property type="entry name" value="Ribosomal protein S5 domain 2-like"/>
    <property type="match status" value="1"/>
</dbReference>
<dbReference type="GO" id="GO:0140664">
    <property type="term" value="F:ATP-dependent DNA damage sensor activity"/>
    <property type="evidence" value="ECO:0007669"/>
    <property type="project" value="InterPro"/>
</dbReference>
<dbReference type="Gene3D" id="3.30.230.10">
    <property type="match status" value="1"/>
</dbReference>